<dbReference type="SUPFAM" id="SSF54211">
    <property type="entry name" value="Ribosomal protein S5 domain 2-like"/>
    <property type="match status" value="1"/>
</dbReference>
<dbReference type="InterPro" id="IPR003593">
    <property type="entry name" value="AAA+_ATPase"/>
</dbReference>
<comment type="function">
    <text evidence="13">DNA-dependent ATPase involved in processing of recombination intermediates, plays a role in repairing DNA breaks. Stimulates the branch migration of RecA-mediated strand transfer reactions, allowing the 3' invading strand to extend heteroduplex DNA faster. Binds ssDNA in the presence of ADP but not other nucleotides, has ATPase activity that is stimulated by ssDNA and various branched DNA structures, but inhibited by SSB. Does not have RecA's homology-searching function.</text>
</comment>
<evidence type="ECO:0000256" key="8">
    <source>
        <dbReference type="ARBA" id="ARBA00023016"/>
    </source>
</evidence>
<sequence length="436" mass="46712">MARRLTVFECTACEFQSPKWLGRCPECGAWSTLEESSPDRTKPAPPGSSRPIPFPEIPETGVARLSTGLPELDRVLGSGLVPGAAILLGGEPGIGKSTILLQAASILASRDNSVLYVTGEESATQLRLRGDRLKVTEKTLLVLEETDVDRITATAKETSPTLLIVDSIQAVSCSDVASVPGSVAQVRESAQRLVRLAKSTNMPVVLVGHVTKEGGLAGPRALEHVVDTVVQFEGDRHHAHRILRTLKNRFGPSDEIGVFKMTSTGLQEVPNPSEVFLAERPENVPGSSVHAAIEGTRPILVEIQALVGEPMQGNPRRTALGIDSQRLALILAVLQRRAGLTLSDRDVFVNVAGGLTLTEPASDLAVAAAVASSFHRKPIPQDWALIGELGLAGELRSVSRLDARIKEAERLGFKRVLIPERAQHLTDALDRLFKGA</sequence>
<dbReference type="GO" id="GO:0000725">
    <property type="term" value="P:recombinational repair"/>
    <property type="evidence" value="ECO:0007669"/>
    <property type="project" value="UniProtKB-UniRule"/>
</dbReference>
<evidence type="ECO:0000256" key="1">
    <source>
        <dbReference type="ARBA" id="ARBA00022723"/>
    </source>
</evidence>
<evidence type="ECO:0000256" key="14">
    <source>
        <dbReference type="SAM" id="MobiDB-lite"/>
    </source>
</evidence>
<feature type="domain" description="RecA family profile 1" evidence="15">
    <location>
        <begin position="61"/>
        <end position="210"/>
    </location>
</feature>
<keyword evidence="2 11" id="KW-0547">Nucleotide-binding</keyword>
<accession>A0A8J7CDC1</accession>
<dbReference type="InterPro" id="IPR020568">
    <property type="entry name" value="Ribosomal_Su5_D2-typ_SF"/>
</dbReference>
<evidence type="ECO:0000256" key="5">
    <source>
        <dbReference type="ARBA" id="ARBA00022801"/>
    </source>
</evidence>
<keyword evidence="6 13" id="KW-0862">Zinc</keyword>
<dbReference type="NCBIfam" id="TIGR00416">
    <property type="entry name" value="sms"/>
    <property type="match status" value="1"/>
</dbReference>
<dbReference type="HAMAP" id="MF_01498">
    <property type="entry name" value="RadA_bact"/>
    <property type="match status" value="1"/>
</dbReference>
<keyword evidence="3 11" id="KW-0227">DNA damage</keyword>
<dbReference type="PRINTS" id="PR01874">
    <property type="entry name" value="DNAREPAIRADA"/>
</dbReference>
<evidence type="ECO:0000259" key="15">
    <source>
        <dbReference type="PROSITE" id="PS50162"/>
    </source>
</evidence>
<comment type="function">
    <text evidence="11">Plays a role in repairing double-strand DNA breaks, probably involving stabilizing or processing branched DNA or blocked replication forks.</text>
</comment>
<evidence type="ECO:0000256" key="12">
    <source>
        <dbReference type="NCBIfam" id="TIGR00416"/>
    </source>
</evidence>
<protein>
    <recommendedName>
        <fullName evidence="11 12">DNA repair protein RadA</fullName>
    </recommendedName>
</protein>
<evidence type="ECO:0000256" key="2">
    <source>
        <dbReference type="ARBA" id="ARBA00022741"/>
    </source>
</evidence>
<name>A0A8J7CDC1_9BACT</name>
<feature type="compositionally biased region" description="Pro residues" evidence="14">
    <location>
        <begin position="43"/>
        <end position="56"/>
    </location>
</feature>
<comment type="caution">
    <text evidence="16">The sequence shown here is derived from an EMBL/GenBank/DDBJ whole genome shotgun (WGS) entry which is preliminary data.</text>
</comment>
<keyword evidence="8 11" id="KW-0346">Stress response</keyword>
<dbReference type="Proteomes" id="UP000648239">
    <property type="component" value="Unassembled WGS sequence"/>
</dbReference>
<dbReference type="GO" id="GO:0005829">
    <property type="term" value="C:cytosol"/>
    <property type="evidence" value="ECO:0007669"/>
    <property type="project" value="TreeGrafter"/>
</dbReference>
<evidence type="ECO:0000256" key="11">
    <source>
        <dbReference type="HAMAP-Rule" id="MF_01498"/>
    </source>
</evidence>
<dbReference type="GO" id="GO:0008270">
    <property type="term" value="F:zinc ion binding"/>
    <property type="evidence" value="ECO:0007669"/>
    <property type="project" value="UniProtKB-KW"/>
</dbReference>
<dbReference type="GO" id="GO:0140664">
    <property type="term" value="F:ATP-dependent DNA damage sensor activity"/>
    <property type="evidence" value="ECO:0007669"/>
    <property type="project" value="InterPro"/>
</dbReference>
<dbReference type="Pfam" id="PF13481">
    <property type="entry name" value="AAA_25"/>
    <property type="match status" value="1"/>
</dbReference>
<dbReference type="Pfam" id="PF18073">
    <property type="entry name" value="Zn_ribbon_LapB"/>
    <property type="match status" value="1"/>
</dbReference>
<feature type="binding site" evidence="11">
    <location>
        <begin position="90"/>
        <end position="97"/>
    </location>
    <ligand>
        <name>ATP</name>
        <dbReference type="ChEBI" id="CHEBI:30616"/>
    </ligand>
</feature>
<evidence type="ECO:0000256" key="3">
    <source>
        <dbReference type="ARBA" id="ARBA00022763"/>
    </source>
</evidence>
<dbReference type="SMART" id="SM00382">
    <property type="entry name" value="AAA"/>
    <property type="match status" value="1"/>
</dbReference>
<keyword evidence="5" id="KW-0378">Hydrolase</keyword>
<dbReference type="InterPro" id="IPR020588">
    <property type="entry name" value="RecA_ATP-bd"/>
</dbReference>
<dbReference type="AlphaFoldDB" id="A0A8J7CDC1"/>
<keyword evidence="1 11" id="KW-0479">Metal-binding</keyword>
<dbReference type="PROSITE" id="PS50162">
    <property type="entry name" value="RECA_2"/>
    <property type="match status" value="1"/>
</dbReference>
<dbReference type="CDD" id="cd01121">
    <property type="entry name" value="RadA_SMS_N"/>
    <property type="match status" value="1"/>
</dbReference>
<dbReference type="Gene3D" id="3.40.50.300">
    <property type="entry name" value="P-loop containing nucleotide triphosphate hydrolases"/>
    <property type="match status" value="1"/>
</dbReference>
<dbReference type="GO" id="GO:0016787">
    <property type="term" value="F:hydrolase activity"/>
    <property type="evidence" value="ECO:0007669"/>
    <property type="project" value="UniProtKB-KW"/>
</dbReference>
<organism evidence="16 17">
    <name type="scientific">Candidatus Polarisedimenticola svalbardensis</name>
    <dbReference type="NCBI Taxonomy" id="2886004"/>
    <lineage>
        <taxon>Bacteria</taxon>
        <taxon>Pseudomonadati</taxon>
        <taxon>Acidobacteriota</taxon>
        <taxon>Candidatus Polarisedimenticolia</taxon>
        <taxon>Candidatus Polarisedimenticolales</taxon>
        <taxon>Candidatus Polarisedimenticolaceae</taxon>
        <taxon>Candidatus Polarisedimenticola</taxon>
    </lineage>
</organism>
<dbReference type="GO" id="GO:0003684">
    <property type="term" value="F:damaged DNA binding"/>
    <property type="evidence" value="ECO:0007669"/>
    <property type="project" value="InterPro"/>
</dbReference>
<dbReference type="EMBL" id="JACXWD010000001">
    <property type="protein sequence ID" value="MBD3866509.1"/>
    <property type="molecule type" value="Genomic_DNA"/>
</dbReference>
<feature type="region of interest" description="Lon-protease-like" evidence="11">
    <location>
        <begin position="346"/>
        <end position="436"/>
    </location>
</feature>
<evidence type="ECO:0000256" key="10">
    <source>
        <dbReference type="ARBA" id="ARBA00023204"/>
    </source>
</evidence>
<feature type="short sequence motif" description="RadA KNRFG motif" evidence="11">
    <location>
        <begin position="247"/>
        <end position="251"/>
    </location>
</feature>
<dbReference type="PANTHER" id="PTHR32472:SF10">
    <property type="entry name" value="DNA REPAIR PROTEIN RADA-LIKE PROTEIN"/>
    <property type="match status" value="1"/>
</dbReference>
<evidence type="ECO:0000313" key="17">
    <source>
        <dbReference type="Proteomes" id="UP000648239"/>
    </source>
</evidence>
<comment type="similarity">
    <text evidence="11 13">Belongs to the RecA family. RadA subfamily.</text>
</comment>
<dbReference type="InterPro" id="IPR027417">
    <property type="entry name" value="P-loop_NTPase"/>
</dbReference>
<evidence type="ECO:0000256" key="4">
    <source>
        <dbReference type="ARBA" id="ARBA00022771"/>
    </source>
</evidence>
<keyword evidence="10 11" id="KW-0234">DNA repair</keyword>
<evidence type="ECO:0000256" key="7">
    <source>
        <dbReference type="ARBA" id="ARBA00022840"/>
    </source>
</evidence>
<evidence type="ECO:0000256" key="9">
    <source>
        <dbReference type="ARBA" id="ARBA00023125"/>
    </source>
</evidence>
<dbReference type="FunFam" id="3.40.50.300:FF:000050">
    <property type="entry name" value="DNA repair protein RadA"/>
    <property type="match status" value="1"/>
</dbReference>
<proteinExistence type="inferred from homology"/>
<keyword evidence="7 11" id="KW-0067">ATP-binding</keyword>
<comment type="domain">
    <text evidence="11">The middle region has homology to RecA with ATPase motifs including the RadA KNRFG motif, while the C-terminus is homologous to Lon protease.</text>
</comment>
<gene>
    <name evidence="11 16" type="primary">radA</name>
    <name evidence="16" type="ORF">IFK94_00130</name>
</gene>
<dbReference type="Gene3D" id="3.30.230.10">
    <property type="match status" value="1"/>
</dbReference>
<dbReference type="Pfam" id="PF13541">
    <property type="entry name" value="ChlI"/>
    <property type="match status" value="1"/>
</dbReference>
<dbReference type="InterPro" id="IPR004504">
    <property type="entry name" value="DNA_repair_RadA"/>
</dbReference>
<keyword evidence="4 13" id="KW-0863">Zinc-finger</keyword>
<evidence type="ECO:0000313" key="16">
    <source>
        <dbReference type="EMBL" id="MBD3866509.1"/>
    </source>
</evidence>
<dbReference type="PANTHER" id="PTHR32472">
    <property type="entry name" value="DNA REPAIR PROTEIN RADA"/>
    <property type="match status" value="1"/>
</dbReference>
<dbReference type="InterPro" id="IPR014721">
    <property type="entry name" value="Ribsml_uS5_D2-typ_fold_subgr"/>
</dbReference>
<keyword evidence="9 11" id="KW-0238">DNA-binding</keyword>
<dbReference type="GO" id="GO:0005524">
    <property type="term" value="F:ATP binding"/>
    <property type="evidence" value="ECO:0007669"/>
    <property type="project" value="UniProtKB-UniRule"/>
</dbReference>
<feature type="region of interest" description="Disordered" evidence="14">
    <location>
        <begin position="32"/>
        <end position="56"/>
    </location>
</feature>
<dbReference type="InterPro" id="IPR041166">
    <property type="entry name" value="Rubredoxin_2"/>
</dbReference>
<evidence type="ECO:0000256" key="6">
    <source>
        <dbReference type="ARBA" id="ARBA00022833"/>
    </source>
</evidence>
<evidence type="ECO:0000256" key="13">
    <source>
        <dbReference type="RuleBase" id="RU003555"/>
    </source>
</evidence>
<dbReference type="SUPFAM" id="SSF52540">
    <property type="entry name" value="P-loop containing nucleoside triphosphate hydrolases"/>
    <property type="match status" value="1"/>
</dbReference>
<reference evidence="16 17" key="1">
    <citation type="submission" date="2020-08" db="EMBL/GenBank/DDBJ databases">
        <title>Acidobacteriota in marine sediments use diverse sulfur dissimilation pathways.</title>
        <authorList>
            <person name="Wasmund K."/>
        </authorList>
    </citation>
    <scope>NUCLEOTIDE SEQUENCE [LARGE SCALE GENOMIC DNA]</scope>
    <source>
        <strain evidence="16">MAG AM4</strain>
    </source>
</reference>